<evidence type="ECO:0000313" key="1">
    <source>
        <dbReference type="EMBL" id="EYB85348.1"/>
    </source>
</evidence>
<evidence type="ECO:0008006" key="3">
    <source>
        <dbReference type="Google" id="ProtNLM"/>
    </source>
</evidence>
<organism evidence="1 2">
    <name type="scientific">Ancylostoma ceylanicum</name>
    <dbReference type="NCBI Taxonomy" id="53326"/>
    <lineage>
        <taxon>Eukaryota</taxon>
        <taxon>Metazoa</taxon>
        <taxon>Ecdysozoa</taxon>
        <taxon>Nematoda</taxon>
        <taxon>Chromadorea</taxon>
        <taxon>Rhabditida</taxon>
        <taxon>Rhabditina</taxon>
        <taxon>Rhabditomorpha</taxon>
        <taxon>Strongyloidea</taxon>
        <taxon>Ancylostomatidae</taxon>
        <taxon>Ancylostomatinae</taxon>
        <taxon>Ancylostoma</taxon>
    </lineage>
</organism>
<name>A0A016S3W7_9BILA</name>
<protein>
    <recommendedName>
        <fullName evidence="3">Reverse transcriptase domain-containing protein</fullName>
    </recommendedName>
</protein>
<comment type="caution">
    <text evidence="1">The sequence shown here is derived from an EMBL/GenBank/DDBJ whole genome shotgun (WGS) entry which is preliminary data.</text>
</comment>
<accession>A0A016S3W7</accession>
<gene>
    <name evidence="1" type="primary">Acey_s0300.g1814</name>
    <name evidence="1" type="ORF">Y032_0300g1814</name>
</gene>
<reference evidence="2" key="1">
    <citation type="journal article" date="2015" name="Nat. Genet.">
        <title>The genome and transcriptome of the zoonotic hookworm Ancylostoma ceylanicum identify infection-specific gene families.</title>
        <authorList>
            <person name="Schwarz E.M."/>
            <person name="Hu Y."/>
            <person name="Antoshechkin I."/>
            <person name="Miller M.M."/>
            <person name="Sternberg P.W."/>
            <person name="Aroian R.V."/>
        </authorList>
    </citation>
    <scope>NUCLEOTIDE SEQUENCE</scope>
    <source>
        <strain evidence="2">HY135</strain>
    </source>
</reference>
<sequence>MFVNDEDEAMSILPDISIISKACGLTINVEKTKVLTTDGTPVSVLLNGVELEQVQHFKYHGSIVQQKKVASSMEILNRIGAASTAFG</sequence>
<dbReference type="PANTHER" id="PTHR47027">
    <property type="entry name" value="REVERSE TRANSCRIPTASE DOMAIN-CONTAINING PROTEIN"/>
    <property type="match status" value="1"/>
</dbReference>
<dbReference type="OrthoDB" id="5865326at2759"/>
<dbReference type="PANTHER" id="PTHR47027:SF20">
    <property type="entry name" value="REVERSE TRANSCRIPTASE-LIKE PROTEIN WITH RNA-DIRECTED DNA POLYMERASE DOMAIN"/>
    <property type="match status" value="1"/>
</dbReference>
<proteinExistence type="predicted"/>
<dbReference type="AlphaFoldDB" id="A0A016S3W7"/>
<evidence type="ECO:0000313" key="2">
    <source>
        <dbReference type="Proteomes" id="UP000024635"/>
    </source>
</evidence>
<keyword evidence="2" id="KW-1185">Reference proteome</keyword>
<dbReference type="Proteomes" id="UP000024635">
    <property type="component" value="Unassembled WGS sequence"/>
</dbReference>
<dbReference type="EMBL" id="JARK01001636">
    <property type="protein sequence ID" value="EYB85348.1"/>
    <property type="molecule type" value="Genomic_DNA"/>
</dbReference>